<sequence length="169" mass="19369">MRDNRGFTLMEVLVSMVIMSVIMLSLAYGYIIVKQRNLSDLMRHKAEEVIQTVFEEFRTMDFDDLEDQPASLPDDLEFDETQNLNAYCDPEDDEVPDDPICTGRFVFRSSSGEDVGRVDYEVVYKVFSDDADNLGLENSASVVATICWRHRGDLKFLSRKSVIMKEGML</sequence>
<proteinExistence type="predicted"/>
<keyword evidence="1" id="KW-0812">Transmembrane</keyword>
<accession>A0A410JV35</accession>
<evidence type="ECO:0000313" key="3">
    <source>
        <dbReference type="Proteomes" id="UP000287502"/>
    </source>
</evidence>
<dbReference type="Proteomes" id="UP000287502">
    <property type="component" value="Chromosome"/>
</dbReference>
<dbReference type="RefSeq" id="WP_128465357.1">
    <property type="nucleotide sequence ID" value="NZ_CP035108.1"/>
</dbReference>
<dbReference type="OrthoDB" id="9864114at2"/>
<dbReference type="KEGG" id="gtl:EP073_01220"/>
<evidence type="ECO:0000313" key="2">
    <source>
        <dbReference type="EMBL" id="QAR32070.1"/>
    </source>
</evidence>
<dbReference type="AlphaFoldDB" id="A0A410JV35"/>
<reference evidence="2 3" key="1">
    <citation type="submission" date="2019-01" db="EMBL/GenBank/DDBJ databases">
        <title>Geovibrio thiophilus DSM 11263, complete genome.</title>
        <authorList>
            <person name="Spring S."/>
            <person name="Bunk B."/>
            <person name="Sproer C."/>
        </authorList>
    </citation>
    <scope>NUCLEOTIDE SEQUENCE [LARGE SCALE GENOMIC DNA]</scope>
    <source>
        <strain evidence="2 3">DSM 11263</strain>
    </source>
</reference>
<dbReference type="EMBL" id="CP035108">
    <property type="protein sequence ID" value="QAR32070.1"/>
    <property type="molecule type" value="Genomic_DNA"/>
</dbReference>
<evidence type="ECO:0000256" key="1">
    <source>
        <dbReference type="SAM" id="Phobius"/>
    </source>
</evidence>
<keyword evidence="1" id="KW-0472">Membrane</keyword>
<dbReference type="NCBIfam" id="TIGR02532">
    <property type="entry name" value="IV_pilin_GFxxxE"/>
    <property type="match status" value="1"/>
</dbReference>
<keyword evidence="1" id="KW-1133">Transmembrane helix</keyword>
<name>A0A410JV35_9BACT</name>
<keyword evidence="3" id="KW-1185">Reference proteome</keyword>
<feature type="transmembrane region" description="Helical" evidence="1">
    <location>
        <begin position="12"/>
        <end position="33"/>
    </location>
</feature>
<gene>
    <name evidence="2" type="ORF">EP073_01220</name>
</gene>
<organism evidence="2 3">
    <name type="scientific">Geovibrio thiophilus</name>
    <dbReference type="NCBI Taxonomy" id="139438"/>
    <lineage>
        <taxon>Bacteria</taxon>
        <taxon>Pseudomonadati</taxon>
        <taxon>Deferribacterota</taxon>
        <taxon>Deferribacteres</taxon>
        <taxon>Deferribacterales</taxon>
        <taxon>Geovibrionaceae</taxon>
        <taxon>Geovibrio</taxon>
    </lineage>
</organism>
<protein>
    <submittedName>
        <fullName evidence="2">Type II secretion system protein</fullName>
    </submittedName>
</protein>
<dbReference type="InterPro" id="IPR012902">
    <property type="entry name" value="N_methyl_site"/>
</dbReference>
<dbReference type="Pfam" id="PF07963">
    <property type="entry name" value="N_methyl"/>
    <property type="match status" value="1"/>
</dbReference>